<dbReference type="InterPro" id="IPR002052">
    <property type="entry name" value="DNA_methylase_N6_adenine_CS"/>
</dbReference>
<dbReference type="RefSeq" id="WP_407671373.1">
    <property type="nucleotide sequence ID" value="NZ_BAABGK010000111.1"/>
</dbReference>
<dbReference type="PANTHER" id="PTHR47816:SF5">
    <property type="entry name" value="RIBOSOMAL RNA LARGE SUBUNIT METHYLTRANSFERASE G"/>
    <property type="match status" value="1"/>
</dbReference>
<keyword evidence="2" id="KW-0698">rRNA processing</keyword>
<dbReference type="InterPro" id="IPR007848">
    <property type="entry name" value="Small_mtfrase_dom"/>
</dbReference>
<keyword evidence="1" id="KW-0963">Cytoplasm</keyword>
<dbReference type="InterPro" id="IPR029063">
    <property type="entry name" value="SAM-dependent_MTases_sf"/>
</dbReference>
<dbReference type="InterPro" id="IPR046977">
    <property type="entry name" value="RsmC/RlmG"/>
</dbReference>
<dbReference type="SUPFAM" id="SSF53335">
    <property type="entry name" value="S-adenosyl-L-methionine-dependent methyltransferases"/>
    <property type="match status" value="1"/>
</dbReference>
<name>A0A839QLV6_9MICC</name>
<dbReference type="Proteomes" id="UP000523000">
    <property type="component" value="Unassembled WGS sequence"/>
</dbReference>
<feature type="domain" description="RlmG N-terminal" evidence="6">
    <location>
        <begin position="21"/>
        <end position="195"/>
    </location>
</feature>
<dbReference type="Pfam" id="PF05175">
    <property type="entry name" value="MTS"/>
    <property type="match status" value="1"/>
</dbReference>
<gene>
    <name evidence="7" type="ORF">E9229_003074</name>
</gene>
<sequence>MTKKISNTKDHPMDSMPLDFTALRRRPDVEAPNLQAHDAADLLLLDTARESGALAAAADGKLVVLGDHYGALVLGAVARGATGVRVHQDGLSGQRAIDANAAGLLPQSAGAYRHLPLDAALVEGATLVLMALPRSLDALEEMAALLAKHADPSVTLLATGRVKHMSLAMNEVLGRYFGEVSAGLARQKSRVLTASAPLAPDALPASRFPLACAHAVGLASDLELRAFGATFGGAKLDPGTRFLLLHLAGAREAATAIDLGCGNGTITAYLALIRPSMHVLGCDQSASAVASTLATAAANGVTARVTALRDDALSAQPDASARLIVLNPPFHMGNTVHAGIALKLIADAGRALEPGGELWCVWNSHLGYRGALEKLVGPTRQVDRNPKFTVTVSTRK</sequence>
<dbReference type="InterPro" id="IPR058679">
    <property type="entry name" value="RlmG_N"/>
</dbReference>
<keyword evidence="4 7" id="KW-0808">Transferase</keyword>
<dbReference type="EC" id="2.1.1.172" evidence="7"/>
<keyword evidence="8" id="KW-1185">Reference proteome</keyword>
<evidence type="ECO:0000313" key="7">
    <source>
        <dbReference type="EMBL" id="MBB2996827.1"/>
    </source>
</evidence>
<dbReference type="PROSITE" id="PS00092">
    <property type="entry name" value="N6_MTASE"/>
    <property type="match status" value="1"/>
</dbReference>
<dbReference type="GO" id="GO:0052914">
    <property type="term" value="F:16S rRNA (guanine(1207)-N(2))-methyltransferase activity"/>
    <property type="evidence" value="ECO:0007669"/>
    <property type="project" value="UniProtKB-EC"/>
</dbReference>
<dbReference type="CDD" id="cd02440">
    <property type="entry name" value="AdoMet_MTases"/>
    <property type="match status" value="1"/>
</dbReference>
<dbReference type="EMBL" id="JACHVS010000002">
    <property type="protein sequence ID" value="MBB2996827.1"/>
    <property type="molecule type" value="Genomic_DNA"/>
</dbReference>
<protein>
    <submittedName>
        <fullName evidence="7">16S rRNA (Guanine1207-N2)-methyltransferase</fullName>
        <ecNumber evidence="7">2.1.1.172</ecNumber>
    </submittedName>
</protein>
<comment type="caution">
    <text evidence="7">The sequence shown here is derived from an EMBL/GenBank/DDBJ whole genome shotgun (WGS) entry which is preliminary data.</text>
</comment>
<keyword evidence="3 7" id="KW-0489">Methyltransferase</keyword>
<accession>A0A839QLV6</accession>
<evidence type="ECO:0000313" key="8">
    <source>
        <dbReference type="Proteomes" id="UP000523000"/>
    </source>
</evidence>
<evidence type="ECO:0000259" key="6">
    <source>
        <dbReference type="Pfam" id="PF26049"/>
    </source>
</evidence>
<reference evidence="7 8" key="1">
    <citation type="submission" date="2020-08" db="EMBL/GenBank/DDBJ databases">
        <title>Sequencing the genomes of 1000 actinobacteria strains.</title>
        <authorList>
            <person name="Klenk H.-P."/>
        </authorList>
    </citation>
    <scope>NUCLEOTIDE SEQUENCE [LARGE SCALE GENOMIC DNA]</scope>
    <source>
        <strain evidence="7 8">DSM 22826</strain>
    </source>
</reference>
<dbReference type="Gene3D" id="3.40.50.150">
    <property type="entry name" value="Vaccinia Virus protein VP39"/>
    <property type="match status" value="2"/>
</dbReference>
<feature type="domain" description="Methyltransferase small" evidence="5">
    <location>
        <begin position="227"/>
        <end position="391"/>
    </location>
</feature>
<evidence type="ECO:0000256" key="1">
    <source>
        <dbReference type="ARBA" id="ARBA00022490"/>
    </source>
</evidence>
<organism evidence="7 8">
    <name type="scientific">Paeniglutamicibacter cryotolerans</name>
    <dbReference type="NCBI Taxonomy" id="670079"/>
    <lineage>
        <taxon>Bacteria</taxon>
        <taxon>Bacillati</taxon>
        <taxon>Actinomycetota</taxon>
        <taxon>Actinomycetes</taxon>
        <taxon>Micrococcales</taxon>
        <taxon>Micrococcaceae</taxon>
        <taxon>Paeniglutamicibacter</taxon>
    </lineage>
</organism>
<dbReference type="GO" id="GO:0003676">
    <property type="term" value="F:nucleic acid binding"/>
    <property type="evidence" value="ECO:0007669"/>
    <property type="project" value="InterPro"/>
</dbReference>
<dbReference type="AlphaFoldDB" id="A0A839QLV6"/>
<evidence type="ECO:0000259" key="5">
    <source>
        <dbReference type="Pfam" id="PF05175"/>
    </source>
</evidence>
<dbReference type="Pfam" id="PF26049">
    <property type="entry name" value="RLMG_N"/>
    <property type="match status" value="1"/>
</dbReference>
<evidence type="ECO:0000256" key="4">
    <source>
        <dbReference type="ARBA" id="ARBA00022679"/>
    </source>
</evidence>
<proteinExistence type="predicted"/>
<evidence type="ECO:0000256" key="3">
    <source>
        <dbReference type="ARBA" id="ARBA00022603"/>
    </source>
</evidence>
<dbReference type="PANTHER" id="PTHR47816">
    <property type="entry name" value="RIBOSOMAL RNA SMALL SUBUNIT METHYLTRANSFERASE C"/>
    <property type="match status" value="1"/>
</dbReference>
<evidence type="ECO:0000256" key="2">
    <source>
        <dbReference type="ARBA" id="ARBA00022552"/>
    </source>
</evidence>